<evidence type="ECO:0000313" key="1">
    <source>
        <dbReference type="EMBL" id="MDI5895353.1"/>
    </source>
</evidence>
<dbReference type="EMBL" id="JASCRZ010000004">
    <property type="protein sequence ID" value="MDI5895353.1"/>
    <property type="molecule type" value="Genomic_DNA"/>
</dbReference>
<accession>A0ABT6VCZ6</accession>
<organism evidence="1 2">
    <name type="scientific">Flavobacterium algoritolerans</name>
    <dbReference type="NCBI Taxonomy" id="3041254"/>
    <lineage>
        <taxon>Bacteria</taxon>
        <taxon>Pseudomonadati</taxon>
        <taxon>Bacteroidota</taxon>
        <taxon>Flavobacteriia</taxon>
        <taxon>Flavobacteriales</taxon>
        <taxon>Flavobacteriaceae</taxon>
        <taxon>Flavobacterium</taxon>
    </lineage>
</organism>
<sequence>MEKVTLTRKELHNLVWKETMSALSKKYAISDNGFRKLCIRMNIPIPRNGYWQKINFNKSVIIDKLPIEFEGEDKIQLEIRKEGSEVNLDQSPVTILTKQILEDKNAPLIVSQTLDNPDKLIVATKNYFSNKKKKNWDYKRGDNILSISVEPENEGRALCFMDALIKLIQYRGHSIKVINNDTLTIINGTEIPIYLRETKKRVFDRSTGYGDQYKYIPNGVFALKTGKWSGDKEWRDGKLKLEDQIGKILAKLEIDAQEIKIKEEESRLWRLKYDEELRIKQELEKRKQIELTNFKFLLANAERLDKVTKLRNYIKTVEDNAVVNNYDDPELRNWINWAKDKIDWYDPLVRKEDELLNDKDIKELEEKKTNTNYYR</sequence>
<proteinExistence type="predicted"/>
<evidence type="ECO:0000313" key="2">
    <source>
        <dbReference type="Proteomes" id="UP001243403"/>
    </source>
</evidence>
<protein>
    <submittedName>
        <fullName evidence="1">Uncharacterized protein</fullName>
    </submittedName>
</protein>
<dbReference type="Proteomes" id="UP001243403">
    <property type="component" value="Unassembled WGS sequence"/>
</dbReference>
<name>A0ABT6VCZ6_9FLAO</name>
<dbReference type="RefSeq" id="WP_282717540.1">
    <property type="nucleotide sequence ID" value="NZ_JASCRZ010000004.1"/>
</dbReference>
<reference evidence="1 2" key="1">
    <citation type="submission" date="2023-04" db="EMBL/GenBank/DDBJ databases">
        <title>Two novel species of Flavobacterium.</title>
        <authorList>
            <person name="Liu Q."/>
            <person name="Xin Y.-H."/>
        </authorList>
    </citation>
    <scope>NUCLEOTIDE SEQUENCE [LARGE SCALE GENOMIC DNA]</scope>
    <source>
        <strain evidence="1 2">LB1P51</strain>
    </source>
</reference>
<keyword evidence="2" id="KW-1185">Reference proteome</keyword>
<comment type="caution">
    <text evidence="1">The sequence shown here is derived from an EMBL/GenBank/DDBJ whole genome shotgun (WGS) entry which is preliminary data.</text>
</comment>
<gene>
    <name evidence="1" type="ORF">QLS65_10655</name>
</gene>